<gene>
    <name evidence="1" type="ORF">B9479_007729</name>
</gene>
<proteinExistence type="predicted"/>
<accession>A0A5D3AMP1</accession>
<dbReference type="EMBL" id="NIDF01000200">
    <property type="protein sequence ID" value="TYJ51679.1"/>
    <property type="molecule type" value="Genomic_DNA"/>
</dbReference>
<keyword evidence="2" id="KW-1185">Reference proteome</keyword>
<dbReference type="Proteomes" id="UP000322245">
    <property type="component" value="Unassembled WGS sequence"/>
</dbReference>
<evidence type="ECO:0000313" key="2">
    <source>
        <dbReference type="Proteomes" id="UP000322245"/>
    </source>
</evidence>
<organism evidence="1 2">
    <name type="scientific">Cryptococcus floricola</name>
    <dbReference type="NCBI Taxonomy" id="2591691"/>
    <lineage>
        <taxon>Eukaryota</taxon>
        <taxon>Fungi</taxon>
        <taxon>Dikarya</taxon>
        <taxon>Basidiomycota</taxon>
        <taxon>Agaricomycotina</taxon>
        <taxon>Tremellomycetes</taxon>
        <taxon>Tremellales</taxon>
        <taxon>Cryptococcaceae</taxon>
        <taxon>Cryptococcus</taxon>
    </lineage>
</organism>
<dbReference type="AlphaFoldDB" id="A0A5D3AMP1"/>
<name>A0A5D3AMP1_9TREE</name>
<sequence length="109" mass="12074">MTLEFPFSERETGIAGDSRVSLCFNTSPQGADYTRWMLDEVNHGGRDRQGNSISMDDAIKLYVGDLDEDRKEVVSGVMLVVLQQFWLMGQSTDDLEHDGASVGEDAAQN</sequence>
<evidence type="ECO:0000313" key="1">
    <source>
        <dbReference type="EMBL" id="TYJ51679.1"/>
    </source>
</evidence>
<comment type="caution">
    <text evidence="1">The sequence shown here is derived from an EMBL/GenBank/DDBJ whole genome shotgun (WGS) entry which is preliminary data.</text>
</comment>
<reference evidence="1 2" key="1">
    <citation type="submission" date="2017-05" db="EMBL/GenBank/DDBJ databases">
        <title>The Genome Sequence of Tsuchiyaea wingfieldii DSM 27421.</title>
        <authorList>
            <person name="Cuomo C."/>
            <person name="Passer A."/>
            <person name="Billmyre B."/>
            <person name="Heitman J."/>
        </authorList>
    </citation>
    <scope>NUCLEOTIDE SEQUENCE [LARGE SCALE GENOMIC DNA]</scope>
    <source>
        <strain evidence="1 2">DSM 27421</strain>
    </source>
</reference>
<protein>
    <submittedName>
        <fullName evidence="1">Uncharacterized protein</fullName>
    </submittedName>
</protein>